<proteinExistence type="predicted"/>
<sequence>MIKSTLDLVDFLHGKESLKKVFGSNFDVNCIEHSILILNQKNLPWICEDLDKWEKGICYLKLKDKEILYHAQNEESSVQYCEDLVSILFSMDNIFKCCLNN</sequence>
<evidence type="ECO:0000313" key="1">
    <source>
        <dbReference type="EMBL" id="CDR34704.1"/>
    </source>
</evidence>
<reference evidence="1" key="2">
    <citation type="submission" date="2014-09" db="EMBL/GenBank/DDBJ databases">
        <title>Criblamydia sequanensis harbors a mega-plasmid encoding arsenite resistance.</title>
        <authorList>
            <person name="Bertelli C."/>
            <person name="Goesmann A."/>
            <person name="Greub G."/>
        </authorList>
    </citation>
    <scope>NUCLEOTIDE SEQUENCE [LARGE SCALE GENOMIC DNA]</scope>
    <source>
        <strain evidence="1">CRIB-18</strain>
    </source>
</reference>
<name>A0A090E1V8_9BACT</name>
<dbReference type="EMBL" id="CCEJ010000009">
    <property type="protein sequence ID" value="CDR34704.1"/>
    <property type="molecule type" value="Genomic_DNA"/>
</dbReference>
<accession>A0A090E1V8</accession>
<comment type="caution">
    <text evidence="1">The sequence shown here is derived from an EMBL/GenBank/DDBJ whole genome shotgun (WGS) entry which is preliminary data.</text>
</comment>
<dbReference type="AlphaFoldDB" id="A0A090E1V8"/>
<protein>
    <submittedName>
        <fullName evidence="1">Uncharacterized protein</fullName>
    </submittedName>
</protein>
<organism evidence="1 2">
    <name type="scientific">Candidatus Criblamydia sequanensis CRIB-18</name>
    <dbReference type="NCBI Taxonomy" id="1437425"/>
    <lineage>
        <taxon>Bacteria</taxon>
        <taxon>Pseudomonadati</taxon>
        <taxon>Chlamydiota</taxon>
        <taxon>Chlamydiia</taxon>
        <taxon>Parachlamydiales</taxon>
        <taxon>Candidatus Criblamydiaceae</taxon>
        <taxon>Candidatus Criblamydia</taxon>
    </lineage>
</organism>
<dbReference type="RefSeq" id="WP_041018251.1">
    <property type="nucleotide sequence ID" value="NZ_CCEJ010000009.1"/>
</dbReference>
<keyword evidence="2" id="KW-1185">Reference proteome</keyword>
<evidence type="ECO:0000313" key="2">
    <source>
        <dbReference type="Proteomes" id="UP000031552"/>
    </source>
</evidence>
<dbReference type="STRING" id="1437425.CSEC_1897"/>
<reference evidence="1" key="1">
    <citation type="submission" date="2013-12" db="EMBL/GenBank/DDBJ databases">
        <authorList>
            <person name="Linke B."/>
        </authorList>
    </citation>
    <scope>NUCLEOTIDE SEQUENCE [LARGE SCALE GENOMIC DNA]</scope>
    <source>
        <strain evidence="1">CRIB-18</strain>
    </source>
</reference>
<gene>
    <name evidence="1" type="ORF">CSEC_1897</name>
</gene>
<dbReference type="Proteomes" id="UP000031552">
    <property type="component" value="Unassembled WGS sequence"/>
</dbReference>